<keyword evidence="5" id="KW-1185">Reference proteome</keyword>
<evidence type="ECO:0000313" key="5">
    <source>
        <dbReference type="Proteomes" id="UP000434101"/>
    </source>
</evidence>
<dbReference type="Pfam" id="PF04434">
    <property type="entry name" value="SWIM"/>
    <property type="match status" value="1"/>
</dbReference>
<feature type="domain" description="SWIM-type" evidence="3">
    <location>
        <begin position="391"/>
        <end position="427"/>
    </location>
</feature>
<evidence type="ECO:0000313" key="4">
    <source>
        <dbReference type="EMBL" id="MXV60963.1"/>
    </source>
</evidence>
<reference evidence="4 5" key="1">
    <citation type="submission" date="2020-01" db="EMBL/GenBank/DDBJ databases">
        <title>Natronorubrum sp. JWXQ-INN 674 isolated from Inner Mongolia Autonomous Region of China.</title>
        <authorList>
            <person name="Xue Q."/>
        </authorList>
    </citation>
    <scope>NUCLEOTIDE SEQUENCE [LARGE SCALE GENOMIC DNA]</scope>
    <source>
        <strain evidence="4 5">JWXQ-INN-674</strain>
    </source>
</reference>
<comment type="caution">
    <text evidence="4">The sequence shown here is derived from an EMBL/GenBank/DDBJ whole genome shotgun (WGS) entry which is preliminary data.</text>
</comment>
<keyword evidence="1" id="KW-0479">Metal-binding</keyword>
<evidence type="ECO:0000259" key="3">
    <source>
        <dbReference type="PROSITE" id="PS50966"/>
    </source>
</evidence>
<accession>A0A6B0VI60</accession>
<dbReference type="RefSeq" id="WP_328821206.1">
    <property type="nucleotide sequence ID" value="NZ_WUYX01000013.1"/>
</dbReference>
<proteinExistence type="predicted"/>
<organism evidence="4 5">
    <name type="scientific">Natronorubrum halalkaliphilum</name>
    <dbReference type="NCBI Taxonomy" id="2691917"/>
    <lineage>
        <taxon>Archaea</taxon>
        <taxon>Methanobacteriati</taxon>
        <taxon>Methanobacteriota</taxon>
        <taxon>Stenosarchaea group</taxon>
        <taxon>Halobacteria</taxon>
        <taxon>Halobacteriales</taxon>
        <taxon>Natrialbaceae</taxon>
        <taxon>Natronorubrum</taxon>
    </lineage>
</organism>
<gene>
    <name evidence="4" type="ORF">GS429_02570</name>
</gene>
<feature type="region of interest" description="Disordered" evidence="2">
    <location>
        <begin position="166"/>
        <end position="189"/>
    </location>
</feature>
<dbReference type="EMBL" id="WUYX01000013">
    <property type="protein sequence ID" value="MXV60963.1"/>
    <property type="molecule type" value="Genomic_DNA"/>
</dbReference>
<evidence type="ECO:0000256" key="2">
    <source>
        <dbReference type="SAM" id="MobiDB-lite"/>
    </source>
</evidence>
<dbReference type="Proteomes" id="UP000434101">
    <property type="component" value="Unassembled WGS sequence"/>
</dbReference>
<keyword evidence="1" id="KW-0863">Zinc-finger</keyword>
<dbReference type="AlphaFoldDB" id="A0A6B0VI60"/>
<evidence type="ECO:0000256" key="1">
    <source>
        <dbReference type="PROSITE-ProRule" id="PRU00325"/>
    </source>
</evidence>
<dbReference type="GO" id="GO:0008270">
    <property type="term" value="F:zinc ion binding"/>
    <property type="evidence" value="ECO:0007669"/>
    <property type="project" value="UniProtKB-KW"/>
</dbReference>
<name>A0A6B0VI60_9EURY</name>
<dbReference type="PROSITE" id="PS50966">
    <property type="entry name" value="ZF_SWIM"/>
    <property type="match status" value="1"/>
</dbReference>
<protein>
    <recommendedName>
        <fullName evidence="3">SWIM-type domain-containing protein</fullName>
    </recommendedName>
</protein>
<keyword evidence="1" id="KW-0862">Zinc</keyword>
<sequence>MPTFARAGAGKWHIVGPDGCRYGHQFANEDATPDETTTATDIVAYEPPEQPDNGSPGSVSVSLSVGGSSFPRGRTDDQRLVFPAAIEESDSELCGSCRTELEHHQKRRSRIITGLKRVTTRRDIDWDRTDHEPYRACDWCRAHERTTCDGLGATVCPACRRLFETPLGEPTDDTAPDTDRLPETPSEPLVPIVFGTDLPGYDPTDLVGSNRPLIKYREKRKYAALVFELERTGHGFGADGIDALEAARSEYAETVVETEDHQTEVTLEVGTTPRTVTLDGIRPDDRGDVIEACWDVVSDPAYWVPLGWPQQGYIHRNAGDPSIPGADPVVEEFPRLRTQQPSSTVDTETLRSMTEPGRYDRGERYYNHGAVTDIERVDDRLRATVQGSRPYTVEVTLSNGSYMEGQCSCPDDAVPCKHIVAAVLASGDVEAVGEGRSIEEVLETATPDELRAFLRTRAEEDITVRRRMYKEFDA</sequence>
<dbReference type="InterPro" id="IPR007527">
    <property type="entry name" value="Znf_SWIM"/>
</dbReference>